<evidence type="ECO:0000313" key="1">
    <source>
        <dbReference type="EMBL" id="MEJ5904791.1"/>
    </source>
</evidence>
<keyword evidence="2" id="KW-1185">Reference proteome</keyword>
<dbReference type="Pfam" id="PF06296">
    <property type="entry name" value="RelE"/>
    <property type="match status" value="1"/>
</dbReference>
<comment type="caution">
    <text evidence="1">The sequence shown here is derived from an EMBL/GenBank/DDBJ whole genome shotgun (WGS) entry which is preliminary data.</text>
</comment>
<dbReference type="InterPro" id="IPR009387">
    <property type="entry name" value="HigB-2"/>
</dbReference>
<proteinExistence type="predicted"/>
<reference evidence="1 2" key="1">
    <citation type="submission" date="2024-02" db="EMBL/GenBank/DDBJ databases">
        <title>Identification of pathogenicity and growth-promoting functions of Pseudomonas putida variants.</title>
        <authorList>
            <person name="Sun J."/>
        </authorList>
    </citation>
    <scope>NUCLEOTIDE SEQUENCE [LARGE SCALE GENOMIC DNA]</scope>
    <source>
        <strain evidence="1 2">A04</strain>
    </source>
</reference>
<accession>A0ABU8R4S8</accession>
<evidence type="ECO:0000313" key="2">
    <source>
        <dbReference type="Proteomes" id="UP001377692"/>
    </source>
</evidence>
<gene>
    <name evidence="1" type="ORF">V7V80_08890</name>
</gene>
<protein>
    <submittedName>
        <fullName evidence="1">Type II toxin-antitoxin system RelE/ParE family toxin</fullName>
    </submittedName>
</protein>
<dbReference type="RefSeq" id="WP_186702588.1">
    <property type="nucleotide sequence ID" value="NZ_CP119382.1"/>
</dbReference>
<dbReference type="EMBL" id="JBBHLD010000005">
    <property type="protein sequence ID" value="MEJ5904791.1"/>
    <property type="molecule type" value="Genomic_DNA"/>
</dbReference>
<dbReference type="PIRSF" id="PIRSF018634">
    <property type="entry name" value="UCP018634"/>
    <property type="match status" value="1"/>
</dbReference>
<name>A0ABU8R4S8_9PSED</name>
<dbReference type="Proteomes" id="UP001377692">
    <property type="component" value="Unassembled WGS sequence"/>
</dbReference>
<organism evidence="1 2">
    <name type="scientific">Pseudomonas kermanshahensis</name>
    <dbReference type="NCBI Taxonomy" id="2745482"/>
    <lineage>
        <taxon>Bacteria</taxon>
        <taxon>Pseudomonadati</taxon>
        <taxon>Pseudomonadota</taxon>
        <taxon>Gammaproteobacteria</taxon>
        <taxon>Pseudomonadales</taxon>
        <taxon>Pseudomonadaceae</taxon>
        <taxon>Pseudomonas</taxon>
    </lineage>
</organism>
<sequence length="127" mass="14204">MEIFKRKDFARWQVGQRLTDSMLCKAVEEMRRGLVDASLGGELFKQRIAGHGAGKRGGFRTVLSARIGSRYVFLHGFAKGCKANITLEEQRALRFAGRVFLELSSMALCRALQSGVLMEVCCEQQTD</sequence>